<dbReference type="PROSITE" id="PS00134">
    <property type="entry name" value="TRYPSIN_HIS"/>
    <property type="match status" value="1"/>
</dbReference>
<evidence type="ECO:0000256" key="1">
    <source>
        <dbReference type="ARBA" id="ARBA00007664"/>
    </source>
</evidence>
<dbReference type="AlphaFoldDB" id="X5MFH4"/>
<dbReference type="InterPro" id="IPR050430">
    <property type="entry name" value="Peptidase_S1"/>
</dbReference>
<dbReference type="PROSITE" id="PS50240">
    <property type="entry name" value="TRYPSIN_DOM"/>
    <property type="match status" value="1"/>
</dbReference>
<evidence type="ECO:0000259" key="8">
    <source>
        <dbReference type="PROSITE" id="PS50240"/>
    </source>
</evidence>
<accession>X5MFH4</accession>
<dbReference type="PRINTS" id="PR00722">
    <property type="entry name" value="CHYMOTRYPSIN"/>
</dbReference>
<dbReference type="GO" id="GO:0006508">
    <property type="term" value="P:proteolysis"/>
    <property type="evidence" value="ECO:0007669"/>
    <property type="project" value="UniProtKB-KW"/>
</dbReference>
<evidence type="ECO:0000256" key="5">
    <source>
        <dbReference type="ARBA" id="ARBA00023157"/>
    </source>
</evidence>
<keyword evidence="7" id="KW-0732">Signal</keyword>
<dbReference type="PANTHER" id="PTHR24276">
    <property type="entry name" value="POLYSERASE-RELATED"/>
    <property type="match status" value="1"/>
</dbReference>
<dbReference type="SMART" id="SM00020">
    <property type="entry name" value="Tryp_SPc"/>
    <property type="match status" value="1"/>
</dbReference>
<dbReference type="PANTHER" id="PTHR24276:SF91">
    <property type="entry name" value="AT26814P-RELATED"/>
    <property type="match status" value="1"/>
</dbReference>
<keyword evidence="4 6" id="KW-0720">Serine protease</keyword>
<feature type="domain" description="Peptidase S1" evidence="8">
    <location>
        <begin position="42"/>
        <end position="259"/>
    </location>
</feature>
<proteinExistence type="evidence at transcript level"/>
<keyword evidence="2 6" id="KW-0645">Protease</keyword>
<keyword evidence="3 6" id="KW-0378">Hydrolase</keyword>
<dbReference type="MEROPS" id="S01.A74"/>
<evidence type="ECO:0000256" key="3">
    <source>
        <dbReference type="ARBA" id="ARBA00022801"/>
    </source>
</evidence>
<comment type="similarity">
    <text evidence="1">Belongs to the peptidase S1 family.</text>
</comment>
<reference evidence="9" key="1">
    <citation type="journal article" date="2014" name="Insect Biochem. Mol. Biol.">
        <title>Effects of different dietary conditions on the expression of trypsin- and chymotrypsin-like protease genes in the digestive system of the migratory locust, Locusta migratoria.</title>
        <authorList>
            <person name="Spit J."/>
            <person name="Zels S."/>
            <person name="Dillen S."/>
            <person name="Holtof M."/>
            <person name="Wynant N."/>
            <person name="Vanden Broeck J."/>
        </authorList>
    </citation>
    <scope>NUCLEOTIDE SEQUENCE</scope>
</reference>
<dbReference type="GO" id="GO:0004252">
    <property type="term" value="F:serine-type endopeptidase activity"/>
    <property type="evidence" value="ECO:0007669"/>
    <property type="project" value="InterPro"/>
</dbReference>
<dbReference type="InterPro" id="IPR009003">
    <property type="entry name" value="Peptidase_S1_PA"/>
</dbReference>
<protein>
    <submittedName>
        <fullName evidence="9">Chymotrypsin 3</fullName>
    </submittedName>
</protein>
<dbReference type="FunFam" id="2.40.10.10:FF:000034">
    <property type="entry name" value="Eupolytin"/>
    <property type="match status" value="1"/>
</dbReference>
<dbReference type="InterPro" id="IPR018114">
    <property type="entry name" value="TRYPSIN_HIS"/>
</dbReference>
<dbReference type="InterPro" id="IPR001254">
    <property type="entry name" value="Trypsin_dom"/>
</dbReference>
<reference evidence="9" key="2">
    <citation type="submission" date="2014-01" db="EMBL/GenBank/DDBJ databases">
        <authorList>
            <person name="Spit J.R.M."/>
            <person name="Vanden Broeck J."/>
        </authorList>
    </citation>
    <scope>NUCLEOTIDE SEQUENCE</scope>
</reference>
<evidence type="ECO:0000256" key="6">
    <source>
        <dbReference type="RuleBase" id="RU363034"/>
    </source>
</evidence>
<keyword evidence="5" id="KW-1015">Disulfide bond</keyword>
<dbReference type="InterPro" id="IPR033116">
    <property type="entry name" value="TRYPSIN_SER"/>
</dbReference>
<dbReference type="PROSITE" id="PS00135">
    <property type="entry name" value="TRYPSIN_SER"/>
    <property type="match status" value="1"/>
</dbReference>
<feature type="signal peptide" evidence="7">
    <location>
        <begin position="1"/>
        <end position="25"/>
    </location>
</feature>
<dbReference type="SUPFAM" id="SSF50494">
    <property type="entry name" value="Trypsin-like serine proteases"/>
    <property type="match status" value="1"/>
</dbReference>
<evidence type="ECO:0000313" key="9">
    <source>
        <dbReference type="EMBL" id="DAA64578.1"/>
    </source>
</evidence>
<sequence>LVDPRAAGVKPVPLLLFLLFAACGAAPRSGFRRARSVHRGRIVGGEAVDISQFPWQVSLEHRNDHYCGGSIISKTWILTAAHCCDYGAQNYLLRAGTSTRESGGSVYDISKVIAHGDFDTYSGEYDIGAMSISGTFTFGDNIQAVELATDDPAVGTWVTISGWGDQSYGGNNAPRQLHAVTTQIVDTETCHETWTIITEDMLCTGGNSKGACHGDSGGALVANGTEYGIFSRTFCAMDGASDVYTSVAAFRSWIRRYTGV</sequence>
<evidence type="ECO:0000256" key="2">
    <source>
        <dbReference type="ARBA" id="ARBA00022670"/>
    </source>
</evidence>
<dbReference type="Pfam" id="PF00089">
    <property type="entry name" value="Trypsin"/>
    <property type="match status" value="1"/>
</dbReference>
<feature type="non-terminal residue" evidence="9">
    <location>
        <position position="1"/>
    </location>
</feature>
<dbReference type="EMBL" id="BK008827">
    <property type="protein sequence ID" value="DAA64578.1"/>
    <property type="molecule type" value="mRNA"/>
</dbReference>
<feature type="chain" id="PRO_5004960035" evidence="7">
    <location>
        <begin position="26"/>
        <end position="260"/>
    </location>
</feature>
<organism evidence="9">
    <name type="scientific">Locusta migratoria</name>
    <name type="common">Migratory locust</name>
    <dbReference type="NCBI Taxonomy" id="7004"/>
    <lineage>
        <taxon>Eukaryota</taxon>
        <taxon>Metazoa</taxon>
        <taxon>Ecdysozoa</taxon>
        <taxon>Arthropoda</taxon>
        <taxon>Hexapoda</taxon>
        <taxon>Insecta</taxon>
        <taxon>Pterygota</taxon>
        <taxon>Neoptera</taxon>
        <taxon>Polyneoptera</taxon>
        <taxon>Orthoptera</taxon>
        <taxon>Caelifera</taxon>
        <taxon>Acrididea</taxon>
        <taxon>Acridomorpha</taxon>
        <taxon>Acridoidea</taxon>
        <taxon>Acrididae</taxon>
        <taxon>Oedipodinae</taxon>
        <taxon>Locusta</taxon>
    </lineage>
</organism>
<evidence type="ECO:0000256" key="4">
    <source>
        <dbReference type="ARBA" id="ARBA00022825"/>
    </source>
</evidence>
<dbReference type="InterPro" id="IPR043504">
    <property type="entry name" value="Peptidase_S1_PA_chymotrypsin"/>
</dbReference>
<dbReference type="InterPro" id="IPR001314">
    <property type="entry name" value="Peptidase_S1A"/>
</dbReference>
<name>X5MFH4_LOCMI</name>
<dbReference type="CDD" id="cd00190">
    <property type="entry name" value="Tryp_SPc"/>
    <property type="match status" value="1"/>
</dbReference>
<evidence type="ECO:0000256" key="7">
    <source>
        <dbReference type="SAM" id="SignalP"/>
    </source>
</evidence>
<dbReference type="Gene3D" id="2.40.10.10">
    <property type="entry name" value="Trypsin-like serine proteases"/>
    <property type="match status" value="2"/>
</dbReference>